<dbReference type="EMBL" id="CP003947">
    <property type="protein sequence ID" value="AFZ55039.1"/>
    <property type="molecule type" value="Genomic_DNA"/>
</dbReference>
<dbReference type="eggNOG" id="COG3385">
    <property type="taxonomic scope" value="Bacteria"/>
</dbReference>
<dbReference type="KEGG" id="can:Cyan10605_2979"/>
<dbReference type="PATRIC" id="fig|755178.3.peg.3173"/>
<dbReference type="STRING" id="755178.Cyan10605_2979"/>
<dbReference type="AlphaFoldDB" id="K9Z7B8"/>
<organism evidence="2 3">
    <name type="scientific">Cyanobacterium aponinum (strain PCC 10605)</name>
    <dbReference type="NCBI Taxonomy" id="755178"/>
    <lineage>
        <taxon>Bacteria</taxon>
        <taxon>Bacillati</taxon>
        <taxon>Cyanobacteriota</taxon>
        <taxon>Cyanophyceae</taxon>
        <taxon>Oscillatoriophycideae</taxon>
        <taxon>Chroococcales</taxon>
        <taxon>Geminocystaceae</taxon>
        <taxon>Cyanobacterium</taxon>
    </lineage>
</organism>
<evidence type="ECO:0000313" key="2">
    <source>
        <dbReference type="EMBL" id="AFZ55039.1"/>
    </source>
</evidence>
<dbReference type="RefSeq" id="WP_015220758.1">
    <property type="nucleotide sequence ID" value="NC_019776.1"/>
</dbReference>
<reference evidence="3" key="1">
    <citation type="journal article" date="2013" name="Proc. Natl. Acad. Sci. U.S.A.">
        <title>Improving the coverage of the cyanobacterial phylum using diversity-driven genome sequencing.</title>
        <authorList>
            <person name="Shih P.M."/>
            <person name="Wu D."/>
            <person name="Latifi A."/>
            <person name="Axen S.D."/>
            <person name="Fewer D.P."/>
            <person name="Talla E."/>
            <person name="Calteau A."/>
            <person name="Cai F."/>
            <person name="Tandeau de Marsac N."/>
            <person name="Rippka R."/>
            <person name="Herdman M."/>
            <person name="Sivonen K."/>
            <person name="Coursin T."/>
            <person name="Laurent T."/>
            <person name="Goodwin L."/>
            <person name="Nolan M."/>
            <person name="Davenport K.W."/>
            <person name="Han C.S."/>
            <person name="Rubin E.M."/>
            <person name="Eisen J.A."/>
            <person name="Woyke T."/>
            <person name="Gugger M."/>
            <person name="Kerfeld C.A."/>
        </authorList>
    </citation>
    <scope>NUCLEOTIDE SEQUENCE [LARGE SCALE GENOMIC DNA]</scope>
    <source>
        <strain evidence="3">PCC 10605</strain>
    </source>
</reference>
<feature type="compositionally biased region" description="Basic residues" evidence="1">
    <location>
        <begin position="278"/>
        <end position="288"/>
    </location>
</feature>
<dbReference type="Proteomes" id="UP000010480">
    <property type="component" value="Chromosome"/>
</dbReference>
<evidence type="ECO:0008006" key="4">
    <source>
        <dbReference type="Google" id="ProtNLM"/>
    </source>
</evidence>
<proteinExistence type="predicted"/>
<evidence type="ECO:0000256" key="1">
    <source>
        <dbReference type="SAM" id="MobiDB-lite"/>
    </source>
</evidence>
<feature type="region of interest" description="Disordered" evidence="1">
    <location>
        <begin position="246"/>
        <end position="288"/>
    </location>
</feature>
<dbReference type="HOGENOM" id="CLU_965474_0_0_3"/>
<gene>
    <name evidence="2" type="ordered locus">Cyan10605_2979</name>
</gene>
<dbReference type="OrthoDB" id="573757at2"/>
<protein>
    <recommendedName>
        <fullName evidence="4">Transposase IS701-like DDE domain-containing protein</fullName>
    </recommendedName>
</protein>
<keyword evidence="3" id="KW-1185">Reference proteome</keyword>
<sequence length="288" mass="34102">MNKYNRLKNFRHDTYEMLVKSKDATFELMDSIMTRENARSLAQFSLSPFFQRQWCSTYEAIEDSRPNGNKLMKRYTQEIDTLEYTLLGIDHTQWECKDSPTMKDRGYQYSHSSLNSSVVGQGYSTIAWLPPLKEKKTGSLHRPLWLIWVGEEFLSLEYIWSQYKRRFGLEHWYRFAKQRLHWTLPNFRTPDRCQRWSNLIVNITWQLWLSKDLVQEHHLPWQKPQQNLTPGRVALSMTSLLIEIGSPTLSPKSRGKSHGWPQGGKRNKAKVYPTIKKQQSKSKKRGKT</sequence>
<evidence type="ECO:0000313" key="3">
    <source>
        <dbReference type="Proteomes" id="UP000010480"/>
    </source>
</evidence>
<accession>K9Z7B8</accession>
<name>K9Z7B8_CYAAP</name>